<evidence type="ECO:0000313" key="2">
    <source>
        <dbReference type="Proteomes" id="UP000242501"/>
    </source>
</evidence>
<dbReference type="Proteomes" id="UP000242501">
    <property type="component" value="Unassembled WGS sequence"/>
</dbReference>
<accession>A0A1G6GXM7</accession>
<dbReference type="OrthoDB" id="6862936at2"/>
<evidence type="ECO:0000313" key="1">
    <source>
        <dbReference type="EMBL" id="SDB86762.1"/>
    </source>
</evidence>
<protein>
    <submittedName>
        <fullName evidence="1">Uncharacterized protein</fullName>
    </submittedName>
</protein>
<proteinExistence type="predicted"/>
<dbReference type="AlphaFoldDB" id="A0A1G6GXM7"/>
<gene>
    <name evidence="1" type="ORF">SAMN05421733_1033</name>
</gene>
<name>A0A1G6GXM7_9GAMM</name>
<sequence length="381" mass="43431">MANAISFTTGVAISEDNFYLACVLDELDHWDYYARMFIYKHTESGEDAWCYHDLDGWGLVSTEFVDSTKELITMNSEGDLEVLVPGDEYNEKVIPNKDEHLVYGSFTCLKDLGFGVYVCGSGGKVYQRTSEGWGNVSFNLEEPIIDTRKTKKEDLLDLNKRSGYEIYLYGIAGFATDQLYVCGRNGDRGFIAYFNGEYWVDIDAKTPSTLNNIIVCENQTDIIVTGEYGTLLQGNVNTGFKNLKDMGISTPFYSAAYYNHVLYITSEDGLYRYENNSYSKVKEVEHIRGTSDVEAKDGVLWVVANKELIRFDGQHWQIICYPGNEEETGQRLKCYAGKVCPKTGDWYSTANKMQKRHFKQGEVMPEVPDNDWGETIWYMDC</sequence>
<dbReference type="RefSeq" id="WP_092746979.1">
    <property type="nucleotide sequence ID" value="NZ_FMYL01000003.1"/>
</dbReference>
<dbReference type="EMBL" id="FMYL01000003">
    <property type="protein sequence ID" value="SDB86762.1"/>
    <property type="molecule type" value="Genomic_DNA"/>
</dbReference>
<dbReference type="Gene3D" id="2.130.10.10">
    <property type="entry name" value="YVTN repeat-like/Quinoprotein amine dehydrogenase"/>
    <property type="match status" value="1"/>
</dbReference>
<keyword evidence="2" id="KW-1185">Reference proteome</keyword>
<reference evidence="2" key="1">
    <citation type="submission" date="2016-09" db="EMBL/GenBank/DDBJ databases">
        <authorList>
            <person name="Varghese N."/>
            <person name="Submissions S."/>
        </authorList>
    </citation>
    <scope>NUCLEOTIDE SEQUENCE [LARGE SCALE GENOMIC DNA]</scope>
    <source>
        <strain evidence="2">ANC 4422</strain>
    </source>
</reference>
<dbReference type="InterPro" id="IPR015943">
    <property type="entry name" value="WD40/YVTN_repeat-like_dom_sf"/>
</dbReference>
<dbReference type="STRING" id="1219383.SAMN05421733_1033"/>
<organism evidence="1 2">
    <name type="scientific">Acinetobacter boissieri</name>
    <dbReference type="NCBI Taxonomy" id="1219383"/>
    <lineage>
        <taxon>Bacteria</taxon>
        <taxon>Pseudomonadati</taxon>
        <taxon>Pseudomonadota</taxon>
        <taxon>Gammaproteobacteria</taxon>
        <taxon>Moraxellales</taxon>
        <taxon>Moraxellaceae</taxon>
        <taxon>Acinetobacter</taxon>
    </lineage>
</organism>